<evidence type="ECO:0000313" key="2">
    <source>
        <dbReference type="EMBL" id="SUZ66603.1"/>
    </source>
</evidence>
<evidence type="ECO:0008006" key="3">
    <source>
        <dbReference type="Google" id="ProtNLM"/>
    </source>
</evidence>
<evidence type="ECO:0000256" key="1">
    <source>
        <dbReference type="SAM" id="Phobius"/>
    </source>
</evidence>
<dbReference type="EMBL" id="UINC01000988">
    <property type="protein sequence ID" value="SUZ66603.1"/>
    <property type="molecule type" value="Genomic_DNA"/>
</dbReference>
<reference evidence="2" key="1">
    <citation type="submission" date="2018-05" db="EMBL/GenBank/DDBJ databases">
        <authorList>
            <person name="Lanie J.A."/>
            <person name="Ng W.-L."/>
            <person name="Kazmierczak K.M."/>
            <person name="Andrzejewski T.M."/>
            <person name="Davidsen T.M."/>
            <person name="Wayne K.J."/>
            <person name="Tettelin H."/>
            <person name="Glass J.I."/>
            <person name="Rusch D."/>
            <person name="Podicherti R."/>
            <person name="Tsui H.-C.T."/>
            <person name="Winkler M.E."/>
        </authorList>
    </citation>
    <scope>NUCLEOTIDE SEQUENCE</scope>
</reference>
<keyword evidence="1" id="KW-0812">Transmembrane</keyword>
<feature type="non-terminal residue" evidence="2">
    <location>
        <position position="1"/>
    </location>
</feature>
<protein>
    <recommendedName>
        <fullName evidence="3">Protein BatD</fullName>
    </recommendedName>
</protein>
<keyword evidence="1" id="KW-1133">Transmembrane helix</keyword>
<dbReference type="Pfam" id="PF13584">
    <property type="entry name" value="BatD"/>
    <property type="match status" value="2"/>
</dbReference>
<accession>A0A381PMA2</accession>
<dbReference type="PANTHER" id="PTHR40940:SF2">
    <property type="entry name" value="BATD"/>
    <property type="match status" value="1"/>
</dbReference>
<dbReference type="PANTHER" id="PTHR40940">
    <property type="entry name" value="PROTEIN BATD-RELATED"/>
    <property type="match status" value="1"/>
</dbReference>
<proteinExistence type="predicted"/>
<gene>
    <name evidence="2" type="ORF">METZ01_LOCUS19457</name>
</gene>
<name>A0A381PMA2_9ZZZZ</name>
<keyword evidence="1" id="KW-0472">Membrane</keyword>
<organism evidence="2">
    <name type="scientific">marine metagenome</name>
    <dbReference type="NCBI Taxonomy" id="408172"/>
    <lineage>
        <taxon>unclassified sequences</taxon>
        <taxon>metagenomes</taxon>
        <taxon>ecological metagenomes</taxon>
    </lineage>
</organism>
<feature type="transmembrane region" description="Helical" evidence="1">
    <location>
        <begin position="413"/>
        <end position="438"/>
    </location>
</feature>
<sequence>VDRNRITQDDLITLSVEVSGSKSFASVNMDPVKKDFVVVSGPGQQTNVQWINGSMTSTRTLTWTLSPNREGTLTIPALTGTVDGKTFRGKPIQILVKKTSNSQGNEVFVVAEIDKDKAYLGEQITVTYKLYKRVNISIEPFQMPEFQGFWVENLFSPQRLQYRTVNLKGVKYQVATLGQMALFPIPSDKHAIPSLRVKAQVELKKKKRRRDPFFDPFFDSFFSETTTKILVSEEQAISILPFPEPRPFDFNGAVGSFNIISNTDRDTAKVNEGFTFTISMKGSGNLGLFSLPEIKFPDQLEAFTPTENFNKDVFRDAVTGTQTWEYILIPRVAGTITIPRIQMSYFDPNEKKWIRTQTNPIDIPILPGEKSAVASSGLTKKEVELIGQDIRFIHASSSIFTEIGKNEWPRSVLFFYLASIAIFIFPVLLSQVTGYRLATEESRQIRGALRTALRELRKSNGDPFESASRAIYSYLKNKLLLPTQNLDPARVEVLMEPHLSEDKMKELTGLLKDCDAGRFAPEGLEREPKILADTTALLKEMDRQL</sequence>
<dbReference type="AlphaFoldDB" id="A0A381PMA2"/>
<dbReference type="InterPro" id="IPR025738">
    <property type="entry name" value="BatD"/>
</dbReference>